<dbReference type="InterPro" id="IPR036047">
    <property type="entry name" value="F-box-like_dom_sf"/>
</dbReference>
<organism evidence="2 3">
    <name type="scientific">Exidia glandulosa HHB12029</name>
    <dbReference type="NCBI Taxonomy" id="1314781"/>
    <lineage>
        <taxon>Eukaryota</taxon>
        <taxon>Fungi</taxon>
        <taxon>Dikarya</taxon>
        <taxon>Basidiomycota</taxon>
        <taxon>Agaricomycotina</taxon>
        <taxon>Agaricomycetes</taxon>
        <taxon>Auriculariales</taxon>
        <taxon>Exidiaceae</taxon>
        <taxon>Exidia</taxon>
    </lineage>
</organism>
<protein>
    <recommendedName>
        <fullName evidence="1">F-box domain-containing protein</fullName>
    </recommendedName>
</protein>
<dbReference type="EMBL" id="KV426410">
    <property type="protein sequence ID" value="KZV81177.1"/>
    <property type="molecule type" value="Genomic_DNA"/>
</dbReference>
<gene>
    <name evidence="2" type="ORF">EXIGLDRAFT_844831</name>
</gene>
<feature type="domain" description="F-box" evidence="1">
    <location>
        <begin position="77"/>
        <end position="124"/>
    </location>
</feature>
<evidence type="ECO:0000259" key="1">
    <source>
        <dbReference type="PROSITE" id="PS50181"/>
    </source>
</evidence>
<dbReference type="Pfam" id="PF12937">
    <property type="entry name" value="F-box-like"/>
    <property type="match status" value="1"/>
</dbReference>
<dbReference type="AlphaFoldDB" id="A0A165BSU2"/>
<evidence type="ECO:0000313" key="3">
    <source>
        <dbReference type="Proteomes" id="UP000077266"/>
    </source>
</evidence>
<dbReference type="SUPFAM" id="SSF81383">
    <property type="entry name" value="F-box domain"/>
    <property type="match status" value="1"/>
</dbReference>
<proteinExistence type="predicted"/>
<evidence type="ECO:0000313" key="2">
    <source>
        <dbReference type="EMBL" id="KZV81177.1"/>
    </source>
</evidence>
<dbReference type="PROSITE" id="PS50181">
    <property type="entry name" value="FBOX"/>
    <property type="match status" value="1"/>
</dbReference>
<reference evidence="2 3" key="1">
    <citation type="journal article" date="2016" name="Mol. Biol. Evol.">
        <title>Comparative Genomics of Early-Diverging Mushroom-Forming Fungi Provides Insights into the Origins of Lignocellulose Decay Capabilities.</title>
        <authorList>
            <person name="Nagy L.G."/>
            <person name="Riley R."/>
            <person name="Tritt A."/>
            <person name="Adam C."/>
            <person name="Daum C."/>
            <person name="Floudas D."/>
            <person name="Sun H."/>
            <person name="Yadav J.S."/>
            <person name="Pangilinan J."/>
            <person name="Larsson K.H."/>
            <person name="Matsuura K."/>
            <person name="Barry K."/>
            <person name="Labutti K."/>
            <person name="Kuo R."/>
            <person name="Ohm R.A."/>
            <person name="Bhattacharya S.S."/>
            <person name="Shirouzu T."/>
            <person name="Yoshinaga Y."/>
            <person name="Martin F.M."/>
            <person name="Grigoriev I.V."/>
            <person name="Hibbett D.S."/>
        </authorList>
    </citation>
    <scope>NUCLEOTIDE SEQUENCE [LARGE SCALE GENOMIC DNA]</scope>
    <source>
        <strain evidence="2 3">HHB12029</strain>
    </source>
</reference>
<keyword evidence="3" id="KW-1185">Reference proteome</keyword>
<sequence length="550" mass="60897">MTLSHRHGRNIFGFGPDCSYFVVIQSMQRRVKGLLLTSPQLILSRMTVMSILETRDEKDLSSFPSACRRLSLVASSQAISVTLPSDVLTLIFDYLSLYDIALLRRVNFLWNDAAIHHARYWRRIDVNLRRAHGYSELTARVKATSTRPFRLSVDLDHCPAHTIHTVLRLIAANMSSLLGLSVAIRQSYSSILLAALDRPAPLLAELDIDFPADHEAPAIPLDFLGGHSLNLVRVALKNVSLPRLPLSIFLNVKRLALVLTQEAKYELDINHIATLCPRLACLTLEGEMCLEGDIPLSLRELDLLSDSSAEYLAHLHPNCTSRLQMIAIQRPRGHSTAIVNALHQHLVVDSEGSALNISLRYTIWDAPQSLKHEGTTYMADLVDLSGTGRTRRAVDSIDLPVDSFISRLALPVAWTAGIERNIVDLTISYKLLTTERIVANDLRQCMLNVRTVRLDLGLSGSTQAALDKPALSLLDCPSAQQLMVGATLPVDYSGSPIAVNGRELSAFIVGWWKEIPLQCELSVHESVTLSTKKAPNRLLDFVQLDHVCAA</sequence>
<dbReference type="InterPro" id="IPR001810">
    <property type="entry name" value="F-box_dom"/>
</dbReference>
<dbReference type="Proteomes" id="UP000077266">
    <property type="component" value="Unassembled WGS sequence"/>
</dbReference>
<dbReference type="InParanoid" id="A0A165BSU2"/>
<dbReference type="Gene3D" id="1.20.1280.50">
    <property type="match status" value="1"/>
</dbReference>
<name>A0A165BSU2_EXIGL</name>
<accession>A0A165BSU2</accession>